<sequence length="95" mass="10687">MNRQSQKQGGLVCHRCCEVCVIDSTERRINEMAECDYQVSVDRLKKTGKQKTQPETLSLVIPGWVKVSIGIDAEYISSNFVCVPPQNVRIAISLF</sequence>
<reference evidence="1" key="1">
    <citation type="submission" date="2018-06" db="EMBL/GenBank/DDBJ databases">
        <authorList>
            <person name="Zhirakovskaya E."/>
        </authorList>
    </citation>
    <scope>NUCLEOTIDE SEQUENCE</scope>
</reference>
<dbReference type="AlphaFoldDB" id="A0A3B1AVP8"/>
<gene>
    <name evidence="1" type="ORF">MNBD_GAMMA19-1177</name>
</gene>
<dbReference type="EMBL" id="UOFV01000305">
    <property type="protein sequence ID" value="VAX02320.1"/>
    <property type="molecule type" value="Genomic_DNA"/>
</dbReference>
<protein>
    <submittedName>
        <fullName evidence="1">Uncharacterized protein</fullName>
    </submittedName>
</protein>
<proteinExistence type="predicted"/>
<accession>A0A3B1AVP8</accession>
<name>A0A3B1AVP8_9ZZZZ</name>
<evidence type="ECO:0000313" key="1">
    <source>
        <dbReference type="EMBL" id="VAX02320.1"/>
    </source>
</evidence>
<organism evidence="1">
    <name type="scientific">hydrothermal vent metagenome</name>
    <dbReference type="NCBI Taxonomy" id="652676"/>
    <lineage>
        <taxon>unclassified sequences</taxon>
        <taxon>metagenomes</taxon>
        <taxon>ecological metagenomes</taxon>
    </lineage>
</organism>